<feature type="compositionally biased region" description="Low complexity" evidence="1">
    <location>
        <begin position="165"/>
        <end position="184"/>
    </location>
</feature>
<feature type="domain" description="Flagellar hook-length control protein-like C-terminal" evidence="2">
    <location>
        <begin position="379"/>
        <end position="445"/>
    </location>
</feature>
<dbReference type="RefSeq" id="WP_006156060.1">
    <property type="nucleotide sequence ID" value="NZ_AHJE01000002.1"/>
</dbReference>
<proteinExistence type="predicted"/>
<dbReference type="AlphaFoldDB" id="H1RY53"/>
<feature type="region of interest" description="Disordered" evidence="1">
    <location>
        <begin position="356"/>
        <end position="380"/>
    </location>
</feature>
<feature type="region of interest" description="Disordered" evidence="1">
    <location>
        <begin position="42"/>
        <end position="77"/>
    </location>
</feature>
<feature type="region of interest" description="Disordered" evidence="1">
    <location>
        <begin position="155"/>
        <end position="184"/>
    </location>
</feature>
<reference evidence="3 4" key="1">
    <citation type="journal article" date="2012" name="J. Bacteriol.">
        <title>De Novo Genome Project of Cupriavidus basilensis OR16.</title>
        <authorList>
            <person name="Cserhati M."/>
            <person name="Kriszt B."/>
            <person name="Szoboszlay S."/>
            <person name="Toth A."/>
            <person name="Szabo I."/>
            <person name="Tancsics A."/>
            <person name="Nagy I."/>
            <person name="Horvath B."/>
            <person name="Nagy I."/>
            <person name="Kukolya J."/>
        </authorList>
    </citation>
    <scope>NUCLEOTIDE SEQUENCE [LARGE SCALE GENOMIC DNA]</scope>
    <source>
        <strain evidence="3 4">OR16</strain>
    </source>
</reference>
<dbReference type="Proteomes" id="UP000005808">
    <property type="component" value="Unassembled WGS sequence"/>
</dbReference>
<protein>
    <recommendedName>
        <fullName evidence="2">Flagellar hook-length control protein-like C-terminal domain-containing protein</fullName>
    </recommendedName>
</protein>
<comment type="caution">
    <text evidence="3">The sequence shown here is derived from an EMBL/GenBank/DDBJ whole genome shotgun (WGS) entry which is preliminary data.</text>
</comment>
<dbReference type="Gene3D" id="3.30.750.140">
    <property type="match status" value="1"/>
</dbReference>
<evidence type="ECO:0000259" key="2">
    <source>
        <dbReference type="Pfam" id="PF02120"/>
    </source>
</evidence>
<feature type="region of interest" description="Disordered" evidence="1">
    <location>
        <begin position="237"/>
        <end position="274"/>
    </location>
</feature>
<dbReference type="Pfam" id="PF02120">
    <property type="entry name" value="Flg_hook"/>
    <property type="match status" value="1"/>
</dbReference>
<feature type="compositionally biased region" description="Polar residues" evidence="1">
    <location>
        <begin position="247"/>
        <end position="256"/>
    </location>
</feature>
<dbReference type="InterPro" id="IPR038610">
    <property type="entry name" value="FliK-like_C_sf"/>
</dbReference>
<dbReference type="OrthoDB" id="5296742at2"/>
<gene>
    <name evidence="3" type="ORF">OR16_00850</name>
</gene>
<accession>H1RY53</accession>
<evidence type="ECO:0000313" key="4">
    <source>
        <dbReference type="Proteomes" id="UP000005808"/>
    </source>
</evidence>
<evidence type="ECO:0000256" key="1">
    <source>
        <dbReference type="SAM" id="MobiDB-lite"/>
    </source>
</evidence>
<dbReference type="PATRIC" id="fig|1127483.3.peg.176"/>
<name>H1RY53_9BURK</name>
<organism evidence="3 4">
    <name type="scientific">Cupriavidus basilensis OR16</name>
    <dbReference type="NCBI Taxonomy" id="1127483"/>
    <lineage>
        <taxon>Bacteria</taxon>
        <taxon>Pseudomonadati</taxon>
        <taxon>Pseudomonadota</taxon>
        <taxon>Betaproteobacteria</taxon>
        <taxon>Burkholderiales</taxon>
        <taxon>Burkholderiaceae</taxon>
        <taxon>Cupriavidus</taxon>
    </lineage>
</organism>
<sequence length="457" mass="45762">MVGINLPPDPSLALRADTQGLTSALSVAKLAALLPTGTVTDTVGPATGGPTVQQGRPGQVNGGGLNPEAGTAPASARETLSSAARVILDILEGTESTPLRGSAPLLPTPPGSGQAATLASALARQVGQSGLFYESHLGQLLNGTRSLDSLLREPQAMLGRPPGTPDAGNPDANANASANANTSGVPRPVLALTYESSASPAAPPAPAAQAQPPAASGTAINLAAATLGALVDAEAGPAAPVPAPRGSGNSNSNTAQPAAAPSSLPVPQGPSAHLAHQATLAYQAASAAQAGPPAQARHLDIDSAWRDGGTAVEARQLAAPVGPPVHPDAATLVRQQLDALATQQFRWMGEAWPGTPMDWQIRREPDDSPARSQGEGPDPAAGVWSTRLVLEFPNLGTVEARLSLAGNGIEARLAAPDSVNRLNAARAQLQDRLAATGLNLTTLAVDGILSPGRSIGS</sequence>
<dbReference type="InterPro" id="IPR021136">
    <property type="entry name" value="Flagellar_hook_control-like_C"/>
</dbReference>
<feature type="compositionally biased region" description="Basic and acidic residues" evidence="1">
    <location>
        <begin position="360"/>
        <end position="369"/>
    </location>
</feature>
<evidence type="ECO:0000313" key="3">
    <source>
        <dbReference type="EMBL" id="EHP44826.1"/>
    </source>
</evidence>
<dbReference type="EMBL" id="AHJE01000002">
    <property type="protein sequence ID" value="EHP44826.1"/>
    <property type="molecule type" value="Genomic_DNA"/>
</dbReference>